<evidence type="ECO:0000313" key="2">
    <source>
        <dbReference type="Proteomes" id="UP001177021"/>
    </source>
</evidence>
<accession>A0ACB0JEI5</accession>
<reference evidence="1" key="1">
    <citation type="submission" date="2023-10" db="EMBL/GenBank/DDBJ databases">
        <authorList>
            <person name="Rodriguez Cubillos JULIANA M."/>
            <person name="De Vega J."/>
        </authorList>
    </citation>
    <scope>NUCLEOTIDE SEQUENCE</scope>
</reference>
<evidence type="ECO:0000313" key="1">
    <source>
        <dbReference type="EMBL" id="CAJ2641912.1"/>
    </source>
</evidence>
<proteinExistence type="predicted"/>
<dbReference type="EMBL" id="CASHSV030000024">
    <property type="protein sequence ID" value="CAJ2641912.1"/>
    <property type="molecule type" value="Genomic_DNA"/>
</dbReference>
<name>A0ACB0JEI5_TRIPR</name>
<dbReference type="Proteomes" id="UP001177021">
    <property type="component" value="Unassembled WGS sequence"/>
</dbReference>
<comment type="caution">
    <text evidence="1">The sequence shown here is derived from an EMBL/GenBank/DDBJ whole genome shotgun (WGS) entry which is preliminary data.</text>
</comment>
<protein>
    <submittedName>
        <fullName evidence="1">Uncharacterized protein</fullName>
    </submittedName>
</protein>
<sequence length="184" mass="19141">MAASKAYLSFLLINLSSFFHLCLCDGGGSLEDLLPSLAQSAGLLDPQCMQKLLPCQPYLKAPNNPPPACCNPLSELAANSSDCICNLINNPKLLAFEASKEEILKLPTACGVDVDASKCNANAGTSPTSEGNTPSSEVEDETAAEDAAAEDSASSTKIIPPYGITYFGVPGFVALLTALVFSAY</sequence>
<gene>
    <name evidence="1" type="ORF">MILVUS5_LOCUS11465</name>
</gene>
<keyword evidence="2" id="KW-1185">Reference proteome</keyword>
<organism evidence="1 2">
    <name type="scientific">Trifolium pratense</name>
    <name type="common">Red clover</name>
    <dbReference type="NCBI Taxonomy" id="57577"/>
    <lineage>
        <taxon>Eukaryota</taxon>
        <taxon>Viridiplantae</taxon>
        <taxon>Streptophyta</taxon>
        <taxon>Embryophyta</taxon>
        <taxon>Tracheophyta</taxon>
        <taxon>Spermatophyta</taxon>
        <taxon>Magnoliopsida</taxon>
        <taxon>eudicotyledons</taxon>
        <taxon>Gunneridae</taxon>
        <taxon>Pentapetalae</taxon>
        <taxon>rosids</taxon>
        <taxon>fabids</taxon>
        <taxon>Fabales</taxon>
        <taxon>Fabaceae</taxon>
        <taxon>Papilionoideae</taxon>
        <taxon>50 kb inversion clade</taxon>
        <taxon>NPAAA clade</taxon>
        <taxon>Hologalegina</taxon>
        <taxon>IRL clade</taxon>
        <taxon>Trifolieae</taxon>
        <taxon>Trifolium</taxon>
    </lineage>
</organism>